<feature type="compositionally biased region" description="Polar residues" evidence="1">
    <location>
        <begin position="1562"/>
        <end position="1585"/>
    </location>
</feature>
<feature type="compositionally biased region" description="Polar residues" evidence="1">
    <location>
        <begin position="1119"/>
        <end position="1128"/>
    </location>
</feature>
<feature type="region of interest" description="Disordered" evidence="1">
    <location>
        <begin position="167"/>
        <end position="190"/>
    </location>
</feature>
<proteinExistence type="predicted"/>
<feature type="compositionally biased region" description="Polar residues" evidence="1">
    <location>
        <begin position="66"/>
        <end position="82"/>
    </location>
</feature>
<feature type="compositionally biased region" description="Polar residues" evidence="1">
    <location>
        <begin position="1387"/>
        <end position="1396"/>
    </location>
</feature>
<feature type="region of interest" description="Disordered" evidence="1">
    <location>
        <begin position="1119"/>
        <end position="1210"/>
    </location>
</feature>
<accession>A0ABQ9XJX3</accession>
<feature type="compositionally biased region" description="Polar residues" evidence="1">
    <location>
        <begin position="1847"/>
        <end position="1858"/>
    </location>
</feature>
<feature type="region of interest" description="Disordered" evidence="1">
    <location>
        <begin position="1358"/>
        <end position="1472"/>
    </location>
</feature>
<feature type="region of interest" description="Disordered" evidence="1">
    <location>
        <begin position="264"/>
        <end position="334"/>
    </location>
</feature>
<feature type="compositionally biased region" description="Polar residues" evidence="1">
    <location>
        <begin position="89"/>
        <end position="100"/>
    </location>
</feature>
<evidence type="ECO:0000313" key="3">
    <source>
        <dbReference type="Proteomes" id="UP001281761"/>
    </source>
</evidence>
<gene>
    <name evidence="2" type="ORF">BLNAU_14209</name>
</gene>
<feature type="compositionally biased region" description="Low complexity" evidence="1">
    <location>
        <begin position="736"/>
        <end position="771"/>
    </location>
</feature>
<feature type="region of interest" description="Disordered" evidence="1">
    <location>
        <begin position="373"/>
        <end position="424"/>
    </location>
</feature>
<feature type="region of interest" description="Disordered" evidence="1">
    <location>
        <begin position="202"/>
        <end position="248"/>
    </location>
</feature>
<name>A0ABQ9XJX3_9EUKA</name>
<evidence type="ECO:0000313" key="2">
    <source>
        <dbReference type="EMBL" id="KAK2950907.1"/>
    </source>
</evidence>
<evidence type="ECO:0000256" key="1">
    <source>
        <dbReference type="SAM" id="MobiDB-lite"/>
    </source>
</evidence>
<keyword evidence="3" id="KW-1185">Reference proteome</keyword>
<feature type="compositionally biased region" description="Polar residues" evidence="1">
    <location>
        <begin position="786"/>
        <end position="797"/>
    </location>
</feature>
<feature type="region of interest" description="Disordered" evidence="1">
    <location>
        <begin position="1503"/>
        <end position="1585"/>
    </location>
</feature>
<dbReference type="Proteomes" id="UP001281761">
    <property type="component" value="Unassembled WGS sequence"/>
</dbReference>
<feature type="compositionally biased region" description="Polar residues" evidence="1">
    <location>
        <begin position="1422"/>
        <end position="1434"/>
    </location>
</feature>
<protein>
    <submittedName>
        <fullName evidence="2">Uncharacterized protein</fullName>
    </submittedName>
</protein>
<dbReference type="EMBL" id="JARBJD010000128">
    <property type="protein sequence ID" value="KAK2950907.1"/>
    <property type="molecule type" value="Genomic_DNA"/>
</dbReference>
<comment type="caution">
    <text evidence="2">The sequence shown here is derived from an EMBL/GenBank/DDBJ whole genome shotgun (WGS) entry which is preliminary data.</text>
</comment>
<organism evidence="2 3">
    <name type="scientific">Blattamonas nauphoetae</name>
    <dbReference type="NCBI Taxonomy" id="2049346"/>
    <lineage>
        <taxon>Eukaryota</taxon>
        <taxon>Metamonada</taxon>
        <taxon>Preaxostyla</taxon>
        <taxon>Oxymonadida</taxon>
        <taxon>Blattamonas</taxon>
    </lineage>
</organism>
<reference evidence="2 3" key="1">
    <citation type="journal article" date="2022" name="bioRxiv">
        <title>Genomics of Preaxostyla Flagellates Illuminates Evolutionary Transitions and the Path Towards Mitochondrial Loss.</title>
        <authorList>
            <person name="Novak L.V.F."/>
            <person name="Treitli S.C."/>
            <person name="Pyrih J."/>
            <person name="Halakuc P."/>
            <person name="Pipaliya S.V."/>
            <person name="Vacek V."/>
            <person name="Brzon O."/>
            <person name="Soukal P."/>
            <person name="Eme L."/>
            <person name="Dacks J.B."/>
            <person name="Karnkowska A."/>
            <person name="Elias M."/>
            <person name="Hampl V."/>
        </authorList>
    </citation>
    <scope>NUCLEOTIDE SEQUENCE [LARGE SCALE GENOMIC DNA]</scope>
    <source>
        <strain evidence="2">NAU3</strain>
        <tissue evidence="2">Gut</tissue>
    </source>
</reference>
<sequence length="1858" mass="201945">MSFVRNNTPPSQLDGQQGQPPNNANRHIVDPLDFTLTGAVNVDDDATLSPSPFVSTGNRLYVGDLNPNTNPQLPRTQPLTSPLSPPNELASSRIITNPHGSSSSTTLSSLYQDGSIRQQTAHSPSSIMSVPVFVSPPGLGRSESSSPMGTFASNRPADHTLLQPLASQSHDTTERPEIQNSSESSSVRAEFGVHSSLSTVHNTQTTIDSTSPLAQTQTPQPVQPTDLSPKINSQSITPPSTLLNASGQRDSPVSAVFFQISNAEDTDSTQTSTSSISNPISSSSASQQPSQSSQRSPQVPSFDTSTPSPPSFSTSTQPPHISSEVTFRSPSSVSPITPVHFMRMSVDSVQTGRTSTQTLYEADFALYTDQNQLQAQQTDDEAKKTSQDVENQQKTQPQPTRLDANSLVNKSAPAPPTISLNNRDGVCVVPSSSSERVKETSTDQVPLPSFAAAGIGTSDLLASPTQPPTLPTLPSAAPTIPSSISVDRPFMDFTQSAPDACFALQSFPHDSLANLSMAQTWTQSPFDPGSPFFFNTIRSSGSSKRSWQMLSSEWGAKEVDGMGGKRGFEESGSFVYRPLTPSLFFPPTGVPFPPFPYPAVSSTQPDPLTASQTLSSFLVPPATIKPVHLSTSFTLPSPLTAVAFQPSLIRSLLFLRGTFRNLFKAPNHLRKVGVSVVVGADKQSQTNVLFVSKSEKMKAGLDNMSHSEASRRTGAVFEIEDDEKGVKLIPRPSPSTPLSTNPLSSSLLSPRTQRSSLSSSSSSTSSKLSQRPPRPTSAKGTPKAVNRTSSLSFQSPRTSSLFSSKSTSSSLSDSSASSKSQPAIGGITPCHTPVPDSPPTISIKVDSAIRNQHSSLTVSRLYNDRVLPLISSLWNQNRDEMLTVFSTFTQPDIQSPPMKDRFRIENSEMMSIIFGTSGYFGLLEKILLNAFDTIRDDQFALNPSLSAHSTTPSPPPMPRAPDSFLVSTTPLPNSKQNRDWIVRLSCYSVTDENRVKPLHLLTARNSTKKPFLSEEIETLIQTEQTKILDKLNTTLDVFGECVRNENEVKQAVQECQRNVAATIRLHSSQRVAQPAFMFSIAVESVSERPCDTLDRLSDVPPVVSCAQFFIACLPMDVKPQSTTRSSSVVFDDKTKPTPKSKRCPTPKMRERSLTPRTASRTTGSRSANFPSKSPIDVTPHAVAESPSLVFRKGADEASKRDGVKPTQTEGSLDTLISAVHSNATQETLRALIEISERQTNTPLISEKLLIEASRERFDEAEEQTLVGSIIPRMMMETSPMGVECVVLVKEGGNEKESELLLRTAGWVSGLKTGQRRRGELVNDMSSFISSKFQPSPQSRPSTVDSLHSFRPVVTSLDLSSLGAQPPHPQIQSQQQNTTTTMPIPSPLTGSMNSTWASRDGEDKTHTVPVGQSEHQPTEDSHVNATPGLSRTAQRPSTSSLSSDALPPSLNSTARTDSFEHYSVPPLTKQNTNSSIQTYMTSTQFGLSTRQSQLESTHDLNELNDGKEITPQESPQTHLHRSPAPRQPSAVFPEATSGFAGRDNPYSRLCLEPIHDEEHNEPGPQQQDVSLSSFLPPSNYPVSSPMNSSPTTFYPASACCSTSQFPAATSTSSDSPFENSQLLNQTLSSPLLAECCYPTLFHARHSLISSLREKKEELKMLICMLETALGHRNSDDRSQDADKSQNKIRLPQNALPHDSNPSVSHQSQQTFHPPRSSSLVSSWAFDSVPDEKTVSKLRMAIGAKEKEVLDVCISVEVMNGRCVSEEPSVTGRGRESIGLTLIAEWMRGEWQKLDKQRNAVVLQLRKDVDQMKQHIALLSRTLSSVMSSLSTNNHHQQPLTGRMDFNNIPPQQQEISSQL</sequence>
<feature type="compositionally biased region" description="Polar residues" evidence="1">
    <location>
        <begin position="323"/>
        <end position="334"/>
    </location>
</feature>
<feature type="compositionally biased region" description="Polar residues" evidence="1">
    <location>
        <begin position="230"/>
        <end position="248"/>
    </location>
</feature>
<feature type="region of interest" description="Disordered" evidence="1">
    <location>
        <begin position="1829"/>
        <end position="1858"/>
    </location>
</feature>
<feature type="compositionally biased region" description="Polar residues" evidence="1">
    <location>
        <begin position="202"/>
        <end position="214"/>
    </location>
</feature>
<feature type="compositionally biased region" description="Polar residues" evidence="1">
    <location>
        <begin position="388"/>
        <end position="399"/>
    </location>
</feature>
<feature type="compositionally biased region" description="Low complexity" evidence="1">
    <location>
        <begin position="215"/>
        <end position="225"/>
    </location>
</feature>
<feature type="region of interest" description="Disordered" evidence="1">
    <location>
        <begin position="61"/>
        <end position="108"/>
    </location>
</feature>
<feature type="compositionally biased region" description="Low complexity" evidence="1">
    <location>
        <begin position="798"/>
        <end position="820"/>
    </location>
</feature>
<feature type="compositionally biased region" description="Low complexity" evidence="1">
    <location>
        <begin position="268"/>
        <end position="319"/>
    </location>
</feature>
<feature type="compositionally biased region" description="Polar residues" evidence="1">
    <location>
        <begin position="1698"/>
        <end position="1719"/>
    </location>
</feature>
<feature type="compositionally biased region" description="Low complexity" evidence="1">
    <location>
        <begin position="1435"/>
        <end position="1451"/>
    </location>
</feature>
<feature type="compositionally biased region" description="Polar residues" evidence="1">
    <location>
        <begin position="178"/>
        <end position="187"/>
    </location>
</feature>
<feature type="region of interest" description="Disordered" evidence="1">
    <location>
        <begin position="1690"/>
        <end position="1719"/>
    </location>
</feature>
<feature type="compositionally biased region" description="Basic and acidic residues" evidence="1">
    <location>
        <begin position="1192"/>
        <end position="1203"/>
    </location>
</feature>
<feature type="compositionally biased region" description="Polar residues" evidence="1">
    <location>
        <begin position="1154"/>
        <end position="1171"/>
    </location>
</feature>
<feature type="region of interest" description="Disordered" evidence="1">
    <location>
        <begin position="699"/>
        <end position="839"/>
    </location>
</feature>
<feature type="compositionally biased region" description="Polar residues" evidence="1">
    <location>
        <begin position="1"/>
        <end position="25"/>
    </location>
</feature>
<feature type="region of interest" description="Disordered" evidence="1">
    <location>
        <begin position="1"/>
        <end position="28"/>
    </location>
</feature>
<feature type="compositionally biased region" description="Low complexity" evidence="1">
    <location>
        <begin position="1369"/>
        <end position="1382"/>
    </location>
</feature>